<dbReference type="InParanoid" id="A0A7D9NMF1"/>
<protein>
    <recommendedName>
        <fullName evidence="7">Poly [ADP-ribose] polymerase</fullName>
        <shortName evidence="7">PARP</shortName>
        <ecNumber evidence="7">2.4.2.-</ecNumber>
    </recommendedName>
</protein>
<keyword evidence="3 7" id="KW-0808">Transferase</keyword>
<dbReference type="FunFam" id="3.90.228.10:FF:000008">
    <property type="entry name" value="Poly [ADP-ribose] polymerase"/>
    <property type="match status" value="1"/>
</dbReference>
<dbReference type="GO" id="GO:0003950">
    <property type="term" value="F:NAD+ poly-ADP-ribosyltransferase activity"/>
    <property type="evidence" value="ECO:0007669"/>
    <property type="project" value="UniProtKB-UniRule"/>
</dbReference>
<dbReference type="CDD" id="cd01439">
    <property type="entry name" value="TCCD_inducible_PARP_like"/>
    <property type="match status" value="1"/>
</dbReference>
<evidence type="ECO:0000256" key="3">
    <source>
        <dbReference type="ARBA" id="ARBA00022679"/>
    </source>
</evidence>
<dbReference type="PROSITE" id="PS51059">
    <property type="entry name" value="PARP_CATALYTIC"/>
    <property type="match status" value="1"/>
</dbReference>
<dbReference type="InterPro" id="IPR043472">
    <property type="entry name" value="Macro_dom-like"/>
</dbReference>
<accession>A0A7D9NMF1</accession>
<dbReference type="GeneTree" id="ENSGT00940000154311"/>
<dbReference type="SUPFAM" id="SSF56399">
    <property type="entry name" value="ADP-ribosylation"/>
    <property type="match status" value="1"/>
</dbReference>
<dbReference type="PANTHER" id="PTHR14453:SF99">
    <property type="entry name" value="PROTEIN MONO-ADP-RIBOSYLTRANSFERASE PARP15"/>
    <property type="match status" value="1"/>
</dbReference>
<dbReference type="Bgee" id="ENSXETG00000039753">
    <property type="expression patterns" value="Expressed in ovary and 2 other cell types or tissues"/>
</dbReference>
<dbReference type="Ensembl" id="ENSXETT00000022408">
    <property type="protein sequence ID" value="ENSXETP00000022408"/>
    <property type="gene ID" value="ENSXETG00000039753"/>
</dbReference>
<dbReference type="InterPro" id="IPR012317">
    <property type="entry name" value="Poly(ADP-ribose)pol_cat_dom"/>
</dbReference>
<dbReference type="InterPro" id="IPR012677">
    <property type="entry name" value="Nucleotide-bd_a/b_plait_sf"/>
</dbReference>
<dbReference type="DNASU" id="779634"/>
<evidence type="ECO:0000256" key="5">
    <source>
        <dbReference type="ARBA" id="ARBA00023242"/>
    </source>
</evidence>
<keyword evidence="4 7" id="KW-0520">NAD</keyword>
<dbReference type="Pfam" id="PF23222">
    <property type="entry name" value="RRM_PARP14_1"/>
    <property type="match status" value="1"/>
</dbReference>
<dbReference type="GO" id="GO:0005634">
    <property type="term" value="C:nucleus"/>
    <property type="evidence" value="ECO:0007669"/>
    <property type="project" value="UniProtKB-SubCell"/>
</dbReference>
<proteinExistence type="inferred from homology"/>
<dbReference type="SMART" id="SM00506">
    <property type="entry name" value="A1pp"/>
    <property type="match status" value="1"/>
</dbReference>
<evidence type="ECO:0000259" key="9">
    <source>
        <dbReference type="PROSITE" id="PS51154"/>
    </source>
</evidence>
<dbReference type="Gene3D" id="3.40.220.10">
    <property type="entry name" value="Leucine Aminopeptidase, subunit E, domain 1"/>
    <property type="match status" value="2"/>
</dbReference>
<dbReference type="InterPro" id="IPR057051">
    <property type="entry name" value="PARP14_RPM_1"/>
</dbReference>
<evidence type="ECO:0000256" key="6">
    <source>
        <dbReference type="ARBA" id="ARBA00024347"/>
    </source>
</evidence>
<comment type="similarity">
    <text evidence="6">Belongs to the ARTD/PARP family.</text>
</comment>
<evidence type="ECO:0000256" key="2">
    <source>
        <dbReference type="ARBA" id="ARBA00022676"/>
    </source>
</evidence>
<keyword evidence="2 7" id="KW-0328">Glycosyltransferase</keyword>
<keyword evidence="5" id="KW-0539">Nucleus</keyword>
<sequence>MSTVLENRVDMDEYPHSLVVETSRGLNEKQQRDLHCYFNLRRKSQGGECELFLISSNLFRVSFRDKEVWNRVLNHKQHVLESDGEIIPLIIQKEENTGDINMEYSVLNQSSGDGLEDSRMSTSIPLESDSIYLVTKDTIQDVLSSNFQDLHIQLGPRELTLNGHPKDLLNARKIIKNITDSVISKTVDLPSNIKNFINKQDKKALSKKLFENIQEGCIILDSSQGLHLYAPSVALLKEAENVLGNAFLEKNICIQKDNRKVTSSEPWRSLLEDIKNNQCLEIYSNETKKGSLILYLLGFREEVETAHEILDNHLDQQLTVQKEINLENRVVVEHLDELIDGFSLGVLEVDVKILRSSSSSVTLTGPKNAVKKAIEVLNNVKQKICHQHLCIPKYGAKYFFKTQGKEMLENLCKDHNCKVFICEPEEACSEDECKNTDDFGSMHNVTMMETTCRQKVETIQEEEFTQSLQTTENKVGSKESKEPMVQLALSFGNLEDQKANVICVPLLATNPELTSLNVTKSLENKAGSKLSKLFTALLNGRTRLLPGSLLEMPLSKDTHVLDCDTVIFIVCTPWDGPDGSSTKVLREAISAFLQKCSKQKFNLVTMAAIGVGKTLHFPNQTAARIFGEGFKAFMESEPNTSLKKINLVFQKKSDILFHAYKDTLLHMDLGDRVVVCDENGGAFHKRPFGEHIDVTVGNLFVSVVYGNIAEEKTDIILNLTNFREWKAGSVAHAIFTGAGPEIIEKVQQESKQTFVTTVSGNLKSKYIFHTNCQNNFAKIKDIARNTLLKCEEMGLHSVAMPAIGTGECMLDVQQVAKSMADSISSVARNSKLYSLFCVRLVMLEPYVYSIFSTEFQQRFTLEQQSSWNPLNLLTARLKRRQAKDTEDIKDSGSPITMPQHSVDILDVVGLDREAVDNMKLILKLEFDNQYQEEIIEDPQVKSFSEMEVQNIFSVLKEKPEVQIMLNKREGCIQVNGCHLNVMKAAAQVQEKLRAILNSRLEEAKRDQSMTHWVYTDGDIMVPFEEEPSQKLENKFLSGFKGVVTVALKDGKEVTVNLETMKASILNLGKVVPVARKDLALESDLPAYWEEMNRHFLMMVPLDPNTEEYCKVHADFTKTVHNCEIVKIERIQNRYQYKAYTVRKNYMIEKNGAADVNERILYHGTTFTNCHSINYSGFSRSFAGQNATAYGRGVYFAVNAIYSAGIQYSPRDPETQLRYIYQVKVLAGHHTLGKRDMRAPPCKSTSDPFDLYDSLTDNNDNPSMFVVFHDDQVYPEYLISFR</sequence>
<dbReference type="Pfam" id="PF01661">
    <property type="entry name" value="Macro"/>
    <property type="match status" value="1"/>
</dbReference>
<dbReference type="Gene3D" id="3.30.70.330">
    <property type="match status" value="1"/>
</dbReference>
<feature type="domain" description="PARP catalytic" evidence="8">
    <location>
        <begin position="1084"/>
        <end position="1281"/>
    </location>
</feature>
<dbReference type="InterPro" id="IPR002589">
    <property type="entry name" value="Macro_dom"/>
</dbReference>
<evidence type="ECO:0000259" key="8">
    <source>
        <dbReference type="PROSITE" id="PS51059"/>
    </source>
</evidence>
<dbReference type="Gene3D" id="3.30.720.50">
    <property type="match status" value="1"/>
</dbReference>
<organism evidence="10">
    <name type="scientific">Xenopus tropicalis</name>
    <name type="common">Western clawed frog</name>
    <name type="synonym">Silurana tropicalis</name>
    <dbReference type="NCBI Taxonomy" id="8364"/>
    <lineage>
        <taxon>Eukaryota</taxon>
        <taxon>Metazoa</taxon>
        <taxon>Chordata</taxon>
        <taxon>Craniata</taxon>
        <taxon>Vertebrata</taxon>
        <taxon>Euteleostomi</taxon>
        <taxon>Amphibia</taxon>
        <taxon>Batrachia</taxon>
        <taxon>Anura</taxon>
        <taxon>Pipoidea</taxon>
        <taxon>Pipidae</taxon>
        <taxon>Xenopodinae</taxon>
        <taxon>Xenopus</taxon>
        <taxon>Silurana</taxon>
    </lineage>
</organism>
<dbReference type="SUPFAM" id="SSF52949">
    <property type="entry name" value="Macro domain-like"/>
    <property type="match status" value="2"/>
</dbReference>
<name>A0A7D9NMF1_XENTR</name>
<reference evidence="10" key="1">
    <citation type="journal article" date="2010" name="Science">
        <title>The genome of the Western clawed frog Xenopus tropicalis.</title>
        <authorList>
            <person name="Hellsten U."/>
            <person name="Harland R.M."/>
            <person name="Gilchrist M.J."/>
            <person name="Hendrix D."/>
            <person name="Jurka J."/>
            <person name="Kapitonov V."/>
            <person name="Ovcharenko I."/>
            <person name="Putnam N.H."/>
            <person name="Shu S."/>
            <person name="Taher L."/>
            <person name="Blitz I.L."/>
            <person name="Blumberg B."/>
            <person name="Dichmann D.S."/>
            <person name="Dubchak I."/>
            <person name="Amaya E."/>
            <person name="Detter J.C."/>
            <person name="Fletcher R."/>
            <person name="Gerhard D.S."/>
            <person name="Goodstein D."/>
            <person name="Graves T."/>
            <person name="Grigoriev I.V."/>
            <person name="Grimwood J."/>
            <person name="Kawashima T."/>
            <person name="Lindquist E."/>
            <person name="Lucas S.M."/>
            <person name="Mead P.E."/>
            <person name="Mitros T."/>
            <person name="Ogino H."/>
            <person name="Ohta Y."/>
            <person name="Poliakov A.V."/>
            <person name="Pollet N."/>
            <person name="Robert J."/>
            <person name="Salamov A."/>
            <person name="Sater A.K."/>
            <person name="Schmutz J."/>
            <person name="Terry A."/>
            <person name="Vize P.D."/>
            <person name="Warren W.C."/>
            <person name="Wells D."/>
            <person name="Wills A."/>
            <person name="Wilson R.K."/>
            <person name="Zimmerman L.B."/>
            <person name="Zorn A.M."/>
            <person name="Grainger R."/>
            <person name="Grammer T."/>
            <person name="Khokha M.K."/>
            <person name="Richardson P.M."/>
            <person name="Rokhsar D.S."/>
        </authorList>
    </citation>
    <scope>NUCLEOTIDE SEQUENCE [LARGE SCALE GENOMIC DNA]</scope>
    <source>
        <strain evidence="10">Nigerian</strain>
    </source>
</reference>
<dbReference type="InterPro" id="IPR037197">
    <property type="entry name" value="WWE_dom_sf"/>
</dbReference>
<dbReference type="PANTHER" id="PTHR14453">
    <property type="entry name" value="PARP/ZINC FINGER CCCH TYPE DOMAIN CONTAINING PROTEIN"/>
    <property type="match status" value="1"/>
</dbReference>
<dbReference type="EC" id="2.4.2.-" evidence="7"/>
<dbReference type="Pfam" id="PF00644">
    <property type="entry name" value="PARP"/>
    <property type="match status" value="1"/>
</dbReference>
<evidence type="ECO:0000256" key="4">
    <source>
        <dbReference type="ARBA" id="ARBA00023027"/>
    </source>
</evidence>
<dbReference type="InterPro" id="IPR052056">
    <property type="entry name" value="Mono-ARTD/PARP"/>
</dbReference>
<dbReference type="PROSITE" id="PS51154">
    <property type="entry name" value="MACRO"/>
    <property type="match status" value="1"/>
</dbReference>
<evidence type="ECO:0000256" key="1">
    <source>
        <dbReference type="ARBA" id="ARBA00004123"/>
    </source>
</evidence>
<evidence type="ECO:0000313" key="10">
    <source>
        <dbReference type="Ensembl" id="ENSXETP00000022408"/>
    </source>
</evidence>
<reference evidence="10" key="2">
    <citation type="submission" date="2011-06" db="UniProtKB">
        <authorList>
            <consortium name="Ensembl"/>
        </authorList>
    </citation>
    <scope>IDENTIFICATION</scope>
</reference>
<evidence type="ECO:0000256" key="7">
    <source>
        <dbReference type="RuleBase" id="RU362114"/>
    </source>
</evidence>
<comment type="subcellular location">
    <subcellularLocation>
        <location evidence="1">Nucleus</location>
    </subcellularLocation>
</comment>
<feature type="domain" description="Macro" evidence="9">
    <location>
        <begin position="688"/>
        <end position="859"/>
    </location>
</feature>
<dbReference type="Gene3D" id="3.90.228.10">
    <property type="match status" value="1"/>
</dbReference>